<dbReference type="InterPro" id="IPR000010">
    <property type="entry name" value="Cystatin_dom"/>
</dbReference>
<evidence type="ECO:0000313" key="5">
    <source>
        <dbReference type="EMBL" id="KAK4491904.1"/>
    </source>
</evidence>
<gene>
    <name evidence="5" type="ORF">RD792_002686</name>
</gene>
<keyword evidence="6" id="KW-1185">Reference proteome</keyword>
<reference evidence="5 6" key="1">
    <citation type="journal article" date="2023" name="bioRxiv">
        <title>Genome report: Whole genome sequence and annotation of Penstemon davidsonii.</title>
        <authorList>
            <person name="Ostevik K.L."/>
            <person name="Alabady M."/>
            <person name="Zhang M."/>
            <person name="Rausher M.D."/>
        </authorList>
    </citation>
    <scope>NUCLEOTIDE SEQUENCE [LARGE SCALE GENOMIC DNA]</scope>
    <source>
        <strain evidence="5">DNT005</strain>
        <tissue evidence="5">Whole leaf</tissue>
    </source>
</reference>
<organism evidence="5 6">
    <name type="scientific">Penstemon davidsonii</name>
    <dbReference type="NCBI Taxonomy" id="160366"/>
    <lineage>
        <taxon>Eukaryota</taxon>
        <taxon>Viridiplantae</taxon>
        <taxon>Streptophyta</taxon>
        <taxon>Embryophyta</taxon>
        <taxon>Tracheophyta</taxon>
        <taxon>Spermatophyta</taxon>
        <taxon>Magnoliopsida</taxon>
        <taxon>eudicotyledons</taxon>
        <taxon>Gunneridae</taxon>
        <taxon>Pentapetalae</taxon>
        <taxon>asterids</taxon>
        <taxon>lamiids</taxon>
        <taxon>Lamiales</taxon>
        <taxon>Plantaginaceae</taxon>
        <taxon>Cheloneae</taxon>
        <taxon>Penstemon</taxon>
    </lineage>
</organism>
<dbReference type="CDD" id="cd00042">
    <property type="entry name" value="CY"/>
    <property type="match status" value="1"/>
</dbReference>
<dbReference type="SMART" id="SM00043">
    <property type="entry name" value="CY"/>
    <property type="match status" value="1"/>
</dbReference>
<keyword evidence="3" id="KW-0472">Membrane</keyword>
<evidence type="ECO:0000256" key="3">
    <source>
        <dbReference type="SAM" id="Phobius"/>
    </source>
</evidence>
<dbReference type="Proteomes" id="UP001291926">
    <property type="component" value="Unassembled WGS sequence"/>
</dbReference>
<evidence type="ECO:0000256" key="1">
    <source>
        <dbReference type="ARBA" id="ARBA00022690"/>
    </source>
</evidence>
<keyword evidence="2" id="KW-0789">Thiol protease inhibitor</keyword>
<evidence type="ECO:0000313" key="6">
    <source>
        <dbReference type="Proteomes" id="UP001291926"/>
    </source>
</evidence>
<dbReference type="PANTHER" id="PTHR47364:SF2">
    <property type="entry name" value="CYSTEINE PROTEINASE INHIBITOR 5"/>
    <property type="match status" value="1"/>
</dbReference>
<keyword evidence="3" id="KW-0812">Transmembrane</keyword>
<name>A0ABR0DRP7_9LAMI</name>
<evidence type="ECO:0000256" key="2">
    <source>
        <dbReference type="ARBA" id="ARBA00022704"/>
    </source>
</evidence>
<proteinExistence type="predicted"/>
<dbReference type="EMBL" id="JAYDYQ010001087">
    <property type="protein sequence ID" value="KAK4491904.1"/>
    <property type="molecule type" value="Genomic_DNA"/>
</dbReference>
<feature type="transmembrane region" description="Helical" evidence="3">
    <location>
        <begin position="6"/>
        <end position="25"/>
    </location>
</feature>
<dbReference type="Gene3D" id="3.10.450.10">
    <property type="match status" value="1"/>
</dbReference>
<dbReference type="PANTHER" id="PTHR47364">
    <property type="entry name" value="CYSTEINE PROTEINASE INHIBITOR 5"/>
    <property type="match status" value="1"/>
</dbReference>
<dbReference type="SUPFAM" id="SSF54403">
    <property type="entry name" value="Cystatin/monellin"/>
    <property type="match status" value="1"/>
</dbReference>
<sequence length="126" mass="13951">MLNFLVLIIPIITKLLVFVLVSILATTTFDGVKGTSLGAWLPLQNPNSPHVVEIAKFAVAEHNKEAKALLVFITVVKGESQLVFGLKYRLRISAKDGVATTTKNYQAVVLEKRWGKELLSFQEIKT</sequence>
<dbReference type="Pfam" id="PF16845">
    <property type="entry name" value="SQAPI"/>
    <property type="match status" value="1"/>
</dbReference>
<protein>
    <recommendedName>
        <fullName evidence="4">Cystatin domain-containing protein</fullName>
    </recommendedName>
</protein>
<keyword evidence="3" id="KW-1133">Transmembrane helix</keyword>
<dbReference type="InterPro" id="IPR046350">
    <property type="entry name" value="Cystatin_sf"/>
</dbReference>
<keyword evidence="1" id="KW-0646">Protease inhibitor</keyword>
<feature type="domain" description="Cystatin" evidence="4">
    <location>
        <begin position="35"/>
        <end position="124"/>
    </location>
</feature>
<accession>A0ABR0DRP7</accession>
<evidence type="ECO:0000259" key="4">
    <source>
        <dbReference type="SMART" id="SM00043"/>
    </source>
</evidence>
<comment type="caution">
    <text evidence="5">The sequence shown here is derived from an EMBL/GenBank/DDBJ whole genome shotgun (WGS) entry which is preliminary data.</text>
</comment>